<dbReference type="RefSeq" id="WP_102111468.1">
    <property type="nucleotide sequence ID" value="NZ_BMGN01000003.1"/>
</dbReference>
<proteinExistence type="predicted"/>
<dbReference type="AlphaFoldDB" id="A0A2K9NB56"/>
<dbReference type="InterPro" id="IPR036390">
    <property type="entry name" value="WH_DNA-bd_sf"/>
</dbReference>
<dbReference type="CDD" id="cd00090">
    <property type="entry name" value="HTH_ARSR"/>
    <property type="match status" value="1"/>
</dbReference>
<dbReference type="Proteomes" id="UP000234752">
    <property type="component" value="Chromosome eg_1"/>
</dbReference>
<dbReference type="InterPro" id="IPR011991">
    <property type="entry name" value="ArsR-like_HTH"/>
</dbReference>
<protein>
    <submittedName>
        <fullName evidence="1">Transcriptional regulator</fullName>
    </submittedName>
</protein>
<dbReference type="InterPro" id="IPR001845">
    <property type="entry name" value="HTH_ArsR_DNA-bd_dom"/>
</dbReference>
<dbReference type="InterPro" id="IPR036388">
    <property type="entry name" value="WH-like_DNA-bd_sf"/>
</dbReference>
<dbReference type="SMART" id="SM00418">
    <property type="entry name" value="HTH_ARSR"/>
    <property type="match status" value="1"/>
</dbReference>
<evidence type="ECO:0000313" key="2">
    <source>
        <dbReference type="Proteomes" id="UP000234752"/>
    </source>
</evidence>
<dbReference type="Gene3D" id="1.10.10.10">
    <property type="entry name" value="Winged helix-like DNA-binding domain superfamily/Winged helix DNA-binding domain"/>
    <property type="match status" value="1"/>
</dbReference>
<name>A0A2K9NB56_9PROT</name>
<dbReference type="PANTHER" id="PTHR38600">
    <property type="entry name" value="TRANSCRIPTIONAL REGULATORY PROTEIN"/>
    <property type="match status" value="1"/>
</dbReference>
<organism evidence="1 2">
    <name type="scientific">Niveispirillum cyanobacteriorum</name>
    <dbReference type="NCBI Taxonomy" id="1612173"/>
    <lineage>
        <taxon>Bacteria</taxon>
        <taxon>Pseudomonadati</taxon>
        <taxon>Pseudomonadota</taxon>
        <taxon>Alphaproteobacteria</taxon>
        <taxon>Rhodospirillales</taxon>
        <taxon>Azospirillaceae</taxon>
        <taxon>Niveispirillum</taxon>
    </lineage>
</organism>
<evidence type="ECO:0000313" key="1">
    <source>
        <dbReference type="EMBL" id="AUN29746.1"/>
    </source>
</evidence>
<dbReference type="PANTHER" id="PTHR38600:SF1">
    <property type="entry name" value="TRANSCRIPTIONAL REGULATORY PROTEIN"/>
    <property type="match status" value="1"/>
</dbReference>
<gene>
    <name evidence="1" type="ORF">C0V82_05560</name>
</gene>
<dbReference type="EMBL" id="CP025611">
    <property type="protein sequence ID" value="AUN29746.1"/>
    <property type="molecule type" value="Genomic_DNA"/>
</dbReference>
<dbReference type="GO" id="GO:0003700">
    <property type="term" value="F:DNA-binding transcription factor activity"/>
    <property type="evidence" value="ECO:0007669"/>
    <property type="project" value="InterPro"/>
</dbReference>
<reference evidence="1 2" key="1">
    <citation type="submission" date="2017-12" db="EMBL/GenBank/DDBJ databases">
        <title>Genomes of bacteria within cyanobacterial aggregates.</title>
        <authorList>
            <person name="Cai H."/>
        </authorList>
    </citation>
    <scope>NUCLEOTIDE SEQUENCE [LARGE SCALE GENOMIC DNA]</scope>
    <source>
        <strain evidence="1 2">TH16</strain>
    </source>
</reference>
<sequence>MKYELQIAGTACDGEQVLAALSALANPHRLRIVARLAGGDRHYISQLARDLGISRPLLHLHVQKLQEAGLVTSQLELSDDGKALNYLQLAPFHLTLTAESLRQVAAGLSAHSATGN</sequence>
<keyword evidence="2" id="KW-1185">Reference proteome</keyword>
<dbReference type="SUPFAM" id="SSF46785">
    <property type="entry name" value="Winged helix' DNA-binding domain"/>
    <property type="match status" value="1"/>
</dbReference>
<accession>A0A2K9NB56</accession>
<dbReference type="OrthoDB" id="166264at2"/>
<dbReference type="Pfam" id="PF12840">
    <property type="entry name" value="HTH_20"/>
    <property type="match status" value="1"/>
</dbReference>
<dbReference type="KEGG" id="ncb:C0V82_05560"/>